<feature type="transmembrane region" description="Helical" evidence="1">
    <location>
        <begin position="189"/>
        <end position="213"/>
    </location>
</feature>
<evidence type="ECO:0008006" key="4">
    <source>
        <dbReference type="Google" id="ProtNLM"/>
    </source>
</evidence>
<name>A0A2S0KL58_9FIRM</name>
<proteinExistence type="predicted"/>
<sequence length="281" mass="31151">MVKQRFQLKRRCLMNFKRIYAVARKDVMDVMNDRESMLAITLFPLIMSVLMPLVIIIIFKFSGEVNNGGDLDKLLSILPNEVLPNVADTEIKMLVLALTVLLAPIFLMIPVMIASVIASYSFIGEKENKTLEGLMYTPLTNTELITAKALGSFVPSILVTVISILIYAVLVNVASRYFIGYAIRLNLTWLVMTVLLVPAVTILSILLVILISFKVKTVRAAQSISSLIAFPILALVISQVSGVFYFGVVAQIILASVILLIDIALLIFVSKRINREKFLVS</sequence>
<dbReference type="AlphaFoldDB" id="A0A2S0KL58"/>
<dbReference type="KEGG" id="fsa:C5Q98_00355"/>
<protein>
    <recommendedName>
        <fullName evidence="4">ABC transporter permease</fullName>
    </recommendedName>
</protein>
<feature type="transmembrane region" description="Helical" evidence="1">
    <location>
        <begin position="38"/>
        <end position="59"/>
    </location>
</feature>
<keyword evidence="1" id="KW-0812">Transmembrane</keyword>
<evidence type="ECO:0000256" key="1">
    <source>
        <dbReference type="SAM" id="Phobius"/>
    </source>
</evidence>
<keyword evidence="1" id="KW-1133">Transmembrane helix</keyword>
<gene>
    <name evidence="2" type="ORF">C5Q98_00355</name>
</gene>
<accession>A0A2S0KL58</accession>
<dbReference type="PANTHER" id="PTHR43471">
    <property type="entry name" value="ABC TRANSPORTER PERMEASE"/>
    <property type="match status" value="1"/>
</dbReference>
<evidence type="ECO:0000313" key="3">
    <source>
        <dbReference type="Proteomes" id="UP000237947"/>
    </source>
</evidence>
<keyword evidence="1" id="KW-0472">Membrane</keyword>
<feature type="transmembrane region" description="Helical" evidence="1">
    <location>
        <begin position="220"/>
        <end position="237"/>
    </location>
</feature>
<evidence type="ECO:0000313" key="2">
    <source>
        <dbReference type="EMBL" id="AVM41772.1"/>
    </source>
</evidence>
<organism evidence="2 3">
    <name type="scientific">Fastidiosipila sanguinis</name>
    <dbReference type="NCBI Taxonomy" id="236753"/>
    <lineage>
        <taxon>Bacteria</taxon>
        <taxon>Bacillati</taxon>
        <taxon>Bacillota</taxon>
        <taxon>Clostridia</taxon>
        <taxon>Eubacteriales</taxon>
        <taxon>Oscillospiraceae</taxon>
        <taxon>Fastidiosipila</taxon>
    </lineage>
</organism>
<dbReference type="GO" id="GO:0005886">
    <property type="term" value="C:plasma membrane"/>
    <property type="evidence" value="ECO:0007669"/>
    <property type="project" value="UniProtKB-SubCell"/>
</dbReference>
<feature type="transmembrane region" description="Helical" evidence="1">
    <location>
        <begin position="243"/>
        <end position="269"/>
    </location>
</feature>
<dbReference type="EMBL" id="CP027226">
    <property type="protein sequence ID" value="AVM41772.1"/>
    <property type="molecule type" value="Genomic_DNA"/>
</dbReference>
<dbReference type="GO" id="GO:0140359">
    <property type="term" value="F:ABC-type transporter activity"/>
    <property type="evidence" value="ECO:0007669"/>
    <property type="project" value="InterPro"/>
</dbReference>
<dbReference type="Proteomes" id="UP000237947">
    <property type="component" value="Chromosome"/>
</dbReference>
<dbReference type="Pfam" id="PF12679">
    <property type="entry name" value="ABC2_membrane_2"/>
    <property type="match status" value="1"/>
</dbReference>
<feature type="transmembrane region" description="Helical" evidence="1">
    <location>
        <begin position="93"/>
        <end position="123"/>
    </location>
</feature>
<feature type="transmembrane region" description="Helical" evidence="1">
    <location>
        <begin position="144"/>
        <end position="169"/>
    </location>
</feature>
<reference evidence="3" key="1">
    <citation type="submission" date="2018-02" db="EMBL/GenBank/DDBJ databases">
        <authorList>
            <person name="Holder M.E."/>
            <person name="Ajami N.J."/>
            <person name="Petrosino J.F."/>
        </authorList>
    </citation>
    <scope>NUCLEOTIDE SEQUENCE [LARGE SCALE GENOMIC DNA]</scope>
    <source>
        <strain evidence="3">CCUG 47711</strain>
    </source>
</reference>
<keyword evidence="3" id="KW-1185">Reference proteome</keyword>